<reference evidence="2 3" key="1">
    <citation type="submission" date="2019-02" db="EMBL/GenBank/DDBJ databases">
        <title>Genome sequencing of the rare red list fungi Bondarzewia mesenterica.</title>
        <authorList>
            <person name="Buettner E."/>
            <person name="Kellner H."/>
        </authorList>
    </citation>
    <scope>NUCLEOTIDE SEQUENCE [LARGE SCALE GENOMIC DNA]</scope>
    <source>
        <strain evidence="2 3">DSM 108281</strain>
    </source>
</reference>
<sequence length="532" mass="59603">MSSSLLSNLTEMDANAAPATDVIKYLIAESIAPDVCAFRRNTQVSYRLVDRARDIFNRINTLIRSVDEEDNWDNYDKFTAAIDPLEERLFSLTALAEDESSQYLSDSTSLDACITSVSKWESNRAGLRTALRDLFSHSAFMALDSRDDSDDIKNACKHDDLTYLSDLCQSMSNNTLKESGRGLVPQHIQSISTELNSMQTKLSSVTVIDELVVLVIRYALVVYGTMELAVDPTQNEDWTNHFKSEQVWDLVKNNLAQLGRELEAETPPISELEQKYEEFLELLRNIPGVKLPDSYLDLMKYAGKIRRPYHSQALALVSLCRALAKQFNLSANKVSKNVYPLEVAFDETIKALKAGMDAVTQLKASSFEDNSDAIEAFEAAQQKIQSCFMHYGLTADWNMHKSKLDAAIENDKKRMDQLNDKLAKRPAHTPHNEAHSDMITVTLKICLGSRTGSVLRDTLEVGVRPTTRLAAIRWSAAQALSDSEIRSKTAEKSHFEPEIADDSEVPEELSLDTPISSLAEERKCNLYLIIPG</sequence>
<dbReference type="AlphaFoldDB" id="A0A4S4M130"/>
<gene>
    <name evidence="2" type="ORF">EW146_g2380</name>
</gene>
<comment type="caution">
    <text evidence="2">The sequence shown here is derived from an EMBL/GenBank/DDBJ whole genome shotgun (WGS) entry which is preliminary data.</text>
</comment>
<proteinExistence type="predicted"/>
<dbReference type="OrthoDB" id="2953592at2759"/>
<feature type="region of interest" description="Disordered" evidence="1">
    <location>
        <begin position="483"/>
        <end position="508"/>
    </location>
</feature>
<feature type="compositionally biased region" description="Acidic residues" evidence="1">
    <location>
        <begin position="498"/>
        <end position="508"/>
    </location>
</feature>
<evidence type="ECO:0000256" key="1">
    <source>
        <dbReference type="SAM" id="MobiDB-lite"/>
    </source>
</evidence>
<protein>
    <submittedName>
        <fullName evidence="2">Uncharacterized protein</fullName>
    </submittedName>
</protein>
<organism evidence="2 3">
    <name type="scientific">Bondarzewia mesenterica</name>
    <dbReference type="NCBI Taxonomy" id="1095465"/>
    <lineage>
        <taxon>Eukaryota</taxon>
        <taxon>Fungi</taxon>
        <taxon>Dikarya</taxon>
        <taxon>Basidiomycota</taxon>
        <taxon>Agaricomycotina</taxon>
        <taxon>Agaricomycetes</taxon>
        <taxon>Russulales</taxon>
        <taxon>Bondarzewiaceae</taxon>
        <taxon>Bondarzewia</taxon>
    </lineage>
</organism>
<name>A0A4S4M130_9AGAM</name>
<evidence type="ECO:0000313" key="2">
    <source>
        <dbReference type="EMBL" id="THH18652.1"/>
    </source>
</evidence>
<accession>A0A4S4M130</accession>
<keyword evidence="3" id="KW-1185">Reference proteome</keyword>
<dbReference type="Proteomes" id="UP000310158">
    <property type="component" value="Unassembled WGS sequence"/>
</dbReference>
<feature type="compositionally biased region" description="Basic and acidic residues" evidence="1">
    <location>
        <begin position="483"/>
        <end position="497"/>
    </location>
</feature>
<dbReference type="EMBL" id="SGPL01000069">
    <property type="protein sequence ID" value="THH18652.1"/>
    <property type="molecule type" value="Genomic_DNA"/>
</dbReference>
<evidence type="ECO:0000313" key="3">
    <source>
        <dbReference type="Proteomes" id="UP000310158"/>
    </source>
</evidence>